<protein>
    <submittedName>
        <fullName evidence="1">Uncharacterized protein</fullName>
    </submittedName>
</protein>
<gene>
    <name evidence="1" type="ORF">I8J31_20600</name>
</gene>
<proteinExistence type="predicted"/>
<dbReference type="Proteomes" id="UP000628710">
    <property type="component" value="Unassembled WGS sequence"/>
</dbReference>
<keyword evidence="2" id="KW-1185">Reference proteome</keyword>
<sequence>MNQCLDAVKQTKHPFKTYIGKIKDSGFDFLGYRITAQIKEKVTLAWKTIANHIDKLQQLYEQGATQQRIAEYVKHWLQWARSGVEIELSKVIEQSLNSELAKRVLGDIGLERVYREILS</sequence>
<dbReference type="EMBL" id="JAEMNX010000057">
    <property type="protein sequence ID" value="MBJ7540071.1"/>
    <property type="molecule type" value="Genomic_DNA"/>
</dbReference>
<dbReference type="RefSeq" id="WP_199470463.1">
    <property type="nucleotide sequence ID" value="NZ_JAEMNX010000057.1"/>
</dbReference>
<organism evidence="1 2">
    <name type="scientific">Marinomonas transparens</name>
    <dbReference type="NCBI Taxonomy" id="2795388"/>
    <lineage>
        <taxon>Bacteria</taxon>
        <taxon>Pseudomonadati</taxon>
        <taxon>Pseudomonadota</taxon>
        <taxon>Gammaproteobacteria</taxon>
        <taxon>Oceanospirillales</taxon>
        <taxon>Oceanospirillaceae</taxon>
        <taxon>Marinomonas</taxon>
    </lineage>
</organism>
<comment type="caution">
    <text evidence="1">The sequence shown here is derived from an EMBL/GenBank/DDBJ whole genome shotgun (WGS) entry which is preliminary data.</text>
</comment>
<reference evidence="1" key="1">
    <citation type="submission" date="2020-12" db="EMBL/GenBank/DDBJ databases">
        <title>Marinomonas arctica sp. nov., a psychrotolerant bacterium isolated from the Arctic.</title>
        <authorList>
            <person name="Zhang Y."/>
        </authorList>
    </citation>
    <scope>NUCLEOTIDE SEQUENCE</scope>
    <source>
        <strain evidence="1">C1424</strain>
    </source>
</reference>
<accession>A0A934N8G7</accession>
<name>A0A934N8G7_9GAMM</name>
<evidence type="ECO:0000313" key="2">
    <source>
        <dbReference type="Proteomes" id="UP000628710"/>
    </source>
</evidence>
<evidence type="ECO:0000313" key="1">
    <source>
        <dbReference type="EMBL" id="MBJ7540071.1"/>
    </source>
</evidence>
<dbReference type="AlphaFoldDB" id="A0A934N8G7"/>